<proteinExistence type="predicted"/>
<dbReference type="OrthoDB" id="1652964at2759"/>
<reference evidence="2 3" key="1">
    <citation type="journal article" name="Sci. Rep.">
        <title>Genome-scale phylogenetic analyses confirm Olpidium as the closest living zoosporic fungus to the non-flagellated, terrestrial fungi.</title>
        <authorList>
            <person name="Chang Y."/>
            <person name="Rochon D."/>
            <person name="Sekimoto S."/>
            <person name="Wang Y."/>
            <person name="Chovatia M."/>
            <person name="Sandor L."/>
            <person name="Salamov A."/>
            <person name="Grigoriev I.V."/>
            <person name="Stajich J.E."/>
            <person name="Spatafora J.W."/>
        </authorList>
    </citation>
    <scope>NUCLEOTIDE SEQUENCE [LARGE SCALE GENOMIC DNA]</scope>
    <source>
        <strain evidence="2">S191</strain>
    </source>
</reference>
<dbReference type="EMBL" id="JAEFCI010005177">
    <property type="protein sequence ID" value="KAG5460469.1"/>
    <property type="molecule type" value="Genomic_DNA"/>
</dbReference>
<dbReference type="Gene3D" id="3.30.70.890">
    <property type="entry name" value="GHMP kinase, C-terminal domain"/>
    <property type="match status" value="1"/>
</dbReference>
<dbReference type="AlphaFoldDB" id="A0A8H7ZVZ5"/>
<evidence type="ECO:0000256" key="1">
    <source>
        <dbReference type="SAM" id="MobiDB-lite"/>
    </source>
</evidence>
<organism evidence="2 3">
    <name type="scientific">Olpidium bornovanus</name>
    <dbReference type="NCBI Taxonomy" id="278681"/>
    <lineage>
        <taxon>Eukaryota</taxon>
        <taxon>Fungi</taxon>
        <taxon>Fungi incertae sedis</taxon>
        <taxon>Olpidiomycota</taxon>
        <taxon>Olpidiomycotina</taxon>
        <taxon>Olpidiomycetes</taxon>
        <taxon>Olpidiales</taxon>
        <taxon>Olpidiaceae</taxon>
        <taxon>Olpidium</taxon>
    </lineage>
</organism>
<keyword evidence="3" id="KW-1185">Reference proteome</keyword>
<feature type="region of interest" description="Disordered" evidence="1">
    <location>
        <begin position="59"/>
        <end position="79"/>
    </location>
</feature>
<protein>
    <submittedName>
        <fullName evidence="2">Uncharacterized protein</fullName>
    </submittedName>
</protein>
<accession>A0A8H7ZVZ5</accession>
<dbReference type="InterPro" id="IPR036554">
    <property type="entry name" value="GHMP_kinase_C_sf"/>
</dbReference>
<comment type="caution">
    <text evidence="2">The sequence shown here is derived from an EMBL/GenBank/DDBJ whole genome shotgun (WGS) entry which is preliminary data.</text>
</comment>
<evidence type="ECO:0000313" key="3">
    <source>
        <dbReference type="Proteomes" id="UP000673691"/>
    </source>
</evidence>
<gene>
    <name evidence="2" type="ORF">BJ554DRAFT_7480</name>
</gene>
<dbReference type="Proteomes" id="UP000673691">
    <property type="component" value="Unassembled WGS sequence"/>
</dbReference>
<name>A0A8H7ZVZ5_9FUNG</name>
<sequence length="79" mass="9246">MREGFAGGAIAFVKGVRLNDINWRRVRRRSLLKSSPTRVCRFKSYRFLLTDTAVPRSTREQVDLVRKKKKQRPGEMVHS</sequence>
<evidence type="ECO:0000313" key="2">
    <source>
        <dbReference type="EMBL" id="KAG5460469.1"/>
    </source>
</evidence>